<sequence length="167" mass="18552">MLIVSKDLQKGKLLDCTPKSLSETSHLEPPFNNPLQKPVCIGDMVIFENVVDEDLAKPIPTFFVNSSLSTENAPLIFLPTNSSFSDIITKNQALEEQARSLEGILLAEKRSDKKAGKSKKKETPISPVCCGECTSLRKEVKLLKNENAVLINQINNLNKEVNKMNNR</sequence>
<dbReference type="InParanoid" id="D2VS16"/>
<dbReference type="AlphaFoldDB" id="D2VS16"/>
<evidence type="ECO:0000256" key="1">
    <source>
        <dbReference type="SAM" id="Coils"/>
    </source>
</evidence>
<dbReference type="Proteomes" id="UP000006671">
    <property type="component" value="Unassembled WGS sequence"/>
</dbReference>
<name>D2VS16_NAEGR</name>
<protein>
    <submittedName>
        <fullName evidence="2">Predicted protein</fullName>
    </submittedName>
</protein>
<keyword evidence="1" id="KW-0175">Coiled coil</keyword>
<dbReference type="EMBL" id="GG738893">
    <property type="protein sequence ID" value="EFC40341.1"/>
    <property type="molecule type" value="Genomic_DNA"/>
</dbReference>
<evidence type="ECO:0000313" key="3">
    <source>
        <dbReference type="Proteomes" id="UP000006671"/>
    </source>
</evidence>
<dbReference type="VEuPathDB" id="AmoebaDB:NAEGRDRAFT_71778"/>
<feature type="coiled-coil region" evidence="1">
    <location>
        <begin position="133"/>
        <end position="167"/>
    </location>
</feature>
<organism evidence="3">
    <name type="scientific">Naegleria gruberi</name>
    <name type="common">Amoeba</name>
    <dbReference type="NCBI Taxonomy" id="5762"/>
    <lineage>
        <taxon>Eukaryota</taxon>
        <taxon>Discoba</taxon>
        <taxon>Heterolobosea</taxon>
        <taxon>Tetramitia</taxon>
        <taxon>Eutetramitia</taxon>
        <taxon>Vahlkampfiidae</taxon>
        <taxon>Naegleria</taxon>
    </lineage>
</organism>
<accession>D2VS16</accession>
<proteinExistence type="predicted"/>
<dbReference type="RefSeq" id="XP_002673085.1">
    <property type="nucleotide sequence ID" value="XM_002673039.1"/>
</dbReference>
<keyword evidence="3" id="KW-1185">Reference proteome</keyword>
<evidence type="ECO:0000313" key="2">
    <source>
        <dbReference type="EMBL" id="EFC40341.1"/>
    </source>
</evidence>
<gene>
    <name evidence="2" type="ORF">NAEGRDRAFT_71778</name>
</gene>
<dbReference type="KEGG" id="ngr:NAEGRDRAFT_71778"/>
<reference evidence="2 3" key="1">
    <citation type="journal article" date="2010" name="Cell">
        <title>The genome of Naegleria gruberi illuminates early eukaryotic versatility.</title>
        <authorList>
            <person name="Fritz-Laylin L.K."/>
            <person name="Prochnik S.E."/>
            <person name="Ginger M.L."/>
            <person name="Dacks J.B."/>
            <person name="Carpenter M.L."/>
            <person name="Field M.C."/>
            <person name="Kuo A."/>
            <person name="Paredez A."/>
            <person name="Chapman J."/>
            <person name="Pham J."/>
            <person name="Shu S."/>
            <person name="Neupane R."/>
            <person name="Cipriano M."/>
            <person name="Mancuso J."/>
            <person name="Tu H."/>
            <person name="Salamov A."/>
            <person name="Lindquist E."/>
            <person name="Shapiro H."/>
            <person name="Lucas S."/>
            <person name="Grigoriev I.V."/>
            <person name="Cande W.Z."/>
            <person name="Fulton C."/>
            <person name="Rokhsar D.S."/>
            <person name="Dawson S.C."/>
        </authorList>
    </citation>
    <scope>NUCLEOTIDE SEQUENCE [LARGE SCALE GENOMIC DNA]</scope>
    <source>
        <strain evidence="2 3">NEG-M</strain>
    </source>
</reference>
<dbReference type="GeneID" id="8854772"/>